<organism evidence="1 2">
    <name type="scientific">Paraphoma chrysanthemicola</name>
    <dbReference type="NCBI Taxonomy" id="798071"/>
    <lineage>
        <taxon>Eukaryota</taxon>
        <taxon>Fungi</taxon>
        <taxon>Dikarya</taxon>
        <taxon>Ascomycota</taxon>
        <taxon>Pezizomycotina</taxon>
        <taxon>Dothideomycetes</taxon>
        <taxon>Pleosporomycetidae</taxon>
        <taxon>Pleosporales</taxon>
        <taxon>Pleosporineae</taxon>
        <taxon>Phaeosphaeriaceae</taxon>
        <taxon>Paraphoma</taxon>
    </lineage>
</organism>
<reference evidence="1" key="1">
    <citation type="journal article" date="2021" name="Nat. Commun.">
        <title>Genetic determinants of endophytism in the Arabidopsis root mycobiome.</title>
        <authorList>
            <person name="Mesny F."/>
            <person name="Miyauchi S."/>
            <person name="Thiergart T."/>
            <person name="Pickel B."/>
            <person name="Atanasova L."/>
            <person name="Karlsson M."/>
            <person name="Huettel B."/>
            <person name="Barry K.W."/>
            <person name="Haridas S."/>
            <person name="Chen C."/>
            <person name="Bauer D."/>
            <person name="Andreopoulos W."/>
            <person name="Pangilinan J."/>
            <person name="LaButti K."/>
            <person name="Riley R."/>
            <person name="Lipzen A."/>
            <person name="Clum A."/>
            <person name="Drula E."/>
            <person name="Henrissat B."/>
            <person name="Kohler A."/>
            <person name="Grigoriev I.V."/>
            <person name="Martin F.M."/>
            <person name="Hacquard S."/>
        </authorList>
    </citation>
    <scope>NUCLEOTIDE SEQUENCE</scope>
    <source>
        <strain evidence="1">MPI-SDFR-AT-0120</strain>
    </source>
</reference>
<sequence>MSSTLSAAREISRFKGSMWDPEDDEWAEMDANKVVETFKATYKSPAPQTPTKTGAMSYFGTAIQQTVKSVLSSPKKKAEEEKLREEERARDRIEELGNSWYCDPEGDANDEEMESVFLRPNRFFPQQQPQSARHMHIVDLEAYFGGEDPIVKHAYPRLCDSVATVLSHTSKECLEAFLNPAVEEFVYRRELDRNKGGLILMIRRSGNEVHCGAYVTFGFMKQWKLYVKSLISITGQWHEVHATTKPGIMPIENGIVEWGTIKSDSGEEETTPGATTEPRKLELSPSKKKAAVVLDVVNETNPKFMLYQARFLARWFLLDMWLYFDKRYDCKAIWEADGKATEIRLRRDLVCVEDEEDE</sequence>
<dbReference type="OrthoDB" id="5395789at2759"/>
<dbReference type="EMBL" id="JAGMVJ010000008">
    <property type="protein sequence ID" value="KAH7088279.1"/>
    <property type="molecule type" value="Genomic_DNA"/>
</dbReference>
<dbReference type="Proteomes" id="UP000813461">
    <property type="component" value="Unassembled WGS sequence"/>
</dbReference>
<protein>
    <submittedName>
        <fullName evidence="1">Uncharacterized protein</fullName>
    </submittedName>
</protein>
<gene>
    <name evidence="1" type="ORF">FB567DRAFT_494422</name>
</gene>
<keyword evidence="2" id="KW-1185">Reference proteome</keyword>
<name>A0A8K0R6Y0_9PLEO</name>
<evidence type="ECO:0000313" key="2">
    <source>
        <dbReference type="Proteomes" id="UP000813461"/>
    </source>
</evidence>
<comment type="caution">
    <text evidence="1">The sequence shown here is derived from an EMBL/GenBank/DDBJ whole genome shotgun (WGS) entry which is preliminary data.</text>
</comment>
<accession>A0A8K0R6Y0</accession>
<dbReference type="AlphaFoldDB" id="A0A8K0R6Y0"/>
<evidence type="ECO:0000313" key="1">
    <source>
        <dbReference type="EMBL" id="KAH7088279.1"/>
    </source>
</evidence>
<proteinExistence type="predicted"/>